<evidence type="ECO:0000313" key="1">
    <source>
        <dbReference type="EMBL" id="MCO4292952.1"/>
    </source>
</evidence>
<dbReference type="EMBL" id="JAMWYS010000028">
    <property type="protein sequence ID" value="MCO4292952.1"/>
    <property type="molecule type" value="Genomic_DNA"/>
</dbReference>
<dbReference type="Proteomes" id="UP001155182">
    <property type="component" value="Unassembled WGS sequence"/>
</dbReference>
<protein>
    <submittedName>
        <fullName evidence="1">Uncharacterized protein</fullName>
    </submittedName>
</protein>
<name>A0A9X2F1I1_9SPHI</name>
<keyword evidence="2" id="KW-1185">Reference proteome</keyword>
<gene>
    <name evidence="1" type="ORF">NF867_08770</name>
</gene>
<accession>A0A9X2F1I1</accession>
<evidence type="ECO:0000313" key="2">
    <source>
        <dbReference type="Proteomes" id="UP001155182"/>
    </source>
</evidence>
<dbReference type="AlphaFoldDB" id="A0A9X2F1I1"/>
<organism evidence="1 2">
    <name type="scientific">Solitalea agri</name>
    <dbReference type="NCBI Taxonomy" id="2953739"/>
    <lineage>
        <taxon>Bacteria</taxon>
        <taxon>Pseudomonadati</taxon>
        <taxon>Bacteroidota</taxon>
        <taxon>Sphingobacteriia</taxon>
        <taxon>Sphingobacteriales</taxon>
        <taxon>Sphingobacteriaceae</taxon>
        <taxon>Solitalea</taxon>
    </lineage>
</organism>
<reference evidence="1" key="1">
    <citation type="submission" date="2022-06" db="EMBL/GenBank/DDBJ databases">
        <title>Solitalea sp. MAHUQ-68 isolated from rhizospheric soil.</title>
        <authorList>
            <person name="Huq M.A."/>
        </authorList>
    </citation>
    <scope>NUCLEOTIDE SEQUENCE</scope>
    <source>
        <strain evidence="1">MAHUQ-68</strain>
    </source>
</reference>
<proteinExistence type="predicted"/>
<comment type="caution">
    <text evidence="1">The sequence shown here is derived from an EMBL/GenBank/DDBJ whole genome shotgun (WGS) entry which is preliminary data.</text>
</comment>
<sequence>MKAASITDLKKELQSQPPNKLIELCLRMAKYKKENKELLTYLIFEAEDENAYVIAVKSLIDEQFEDMPRLNTYLATKAVRKILRTTKKYIKYSGQKATEAELLIYFCHKLKGSRIKLNTSTALTNLYQQQLKLINKAIEKLHEDLQFDFQQELEALF</sequence>
<dbReference type="RefSeq" id="WP_252587443.1">
    <property type="nucleotide sequence ID" value="NZ_JAMWYS010000028.1"/>
</dbReference>